<dbReference type="Proteomes" id="UP000474676">
    <property type="component" value="Unassembled WGS sequence"/>
</dbReference>
<reference evidence="1 2" key="1">
    <citation type="submission" date="2019-08" db="EMBL/GenBank/DDBJ databases">
        <title>In-depth cultivation of the pig gut microbiome towards novel bacterial diversity and tailored functional studies.</title>
        <authorList>
            <person name="Wylensek D."/>
            <person name="Hitch T.C.A."/>
            <person name="Clavel T."/>
        </authorList>
    </citation>
    <scope>NUCLEOTIDE SEQUENCE [LARGE SCALE GENOMIC DNA]</scope>
    <source>
        <strain evidence="1 2">WCA-MUC-591-APC-3H</strain>
    </source>
</reference>
<evidence type="ECO:0000313" key="1">
    <source>
        <dbReference type="EMBL" id="MST50919.1"/>
    </source>
</evidence>
<dbReference type="GeneID" id="303113901"/>
<protein>
    <submittedName>
        <fullName evidence="1">Glutamyl-tRNA amidotransferase</fullName>
    </submittedName>
</protein>
<evidence type="ECO:0000313" key="2">
    <source>
        <dbReference type="Proteomes" id="UP000474676"/>
    </source>
</evidence>
<organism evidence="1 2">
    <name type="scientific">Hornefia butyriciproducens</name>
    <dbReference type="NCBI Taxonomy" id="2652293"/>
    <lineage>
        <taxon>Bacteria</taxon>
        <taxon>Bacillati</taxon>
        <taxon>Bacillota</taxon>
        <taxon>Clostridia</taxon>
        <taxon>Peptostreptococcales</taxon>
        <taxon>Anaerovoracaceae</taxon>
        <taxon>Hornefia</taxon>
    </lineage>
</organism>
<dbReference type="RefSeq" id="WP_154573397.1">
    <property type="nucleotide sequence ID" value="NZ_VUMZ01000001.1"/>
</dbReference>
<accession>A0A6L5Y2J6</accession>
<keyword evidence="2" id="KW-1185">Reference proteome</keyword>
<dbReference type="GO" id="GO:0016740">
    <property type="term" value="F:transferase activity"/>
    <property type="evidence" value="ECO:0007669"/>
    <property type="project" value="UniProtKB-KW"/>
</dbReference>
<name>A0A6L5Y2J6_9FIRM</name>
<dbReference type="EMBL" id="VUMZ01000001">
    <property type="protein sequence ID" value="MST50919.1"/>
    <property type="molecule type" value="Genomic_DNA"/>
</dbReference>
<dbReference type="AlphaFoldDB" id="A0A6L5Y2J6"/>
<proteinExistence type="predicted"/>
<gene>
    <name evidence="1" type="ORF">FYJ64_01055</name>
</gene>
<comment type="caution">
    <text evidence="1">The sequence shown here is derived from an EMBL/GenBank/DDBJ whole genome shotgun (WGS) entry which is preliminary data.</text>
</comment>
<sequence length="69" mass="8062">MVVFSDCAECKNFINDERRDTCKCKAFPEGIPPEWFLKGNPKEVRECNNGIGFEPDDERNKGYLKFTKR</sequence>
<keyword evidence="1" id="KW-0808">Transferase</keyword>